<evidence type="ECO:0000313" key="1">
    <source>
        <dbReference type="EMBL" id="KAJ7636349.1"/>
    </source>
</evidence>
<sequence length="392" mass="44016">MPALCADVLLLISREIACADRQSFRAASKDFSFTVSPSFFKSTAIILDLPRMMDNPTQLDVGSSSGWSQFGRTLVIRSLRGEETKSGSDLVKTPLTDFLTSLKELRSIHWTLVNGDLEWAYQTVQSAFASFSKLENLTIIDKRTSDMPIDLTKMLLAAPLTNLRSLNLAKHVKAPAHYNPALFAELWSALAERGVQLTSLEVPTPDSALLDYLASYSSLESLMFSAGDDDAMADRFFAEILPNHATTLLSFICSARKRYQPPCGANWTFSRRNATAISNLKNLHTLEMSVPEYDPEVDYVSMLIEAATTHLPALRVFAVLGSTYIWRRRRCVRYGGDEKRDCKPVRRYRDIQATVDDYALAHEGDPEVSRLVASHRARIEVRRRASFTEMWG</sequence>
<dbReference type="EMBL" id="JARKIF010000006">
    <property type="protein sequence ID" value="KAJ7636349.1"/>
    <property type="molecule type" value="Genomic_DNA"/>
</dbReference>
<dbReference type="Gene3D" id="3.80.10.10">
    <property type="entry name" value="Ribonuclease Inhibitor"/>
    <property type="match status" value="1"/>
</dbReference>
<evidence type="ECO:0000313" key="2">
    <source>
        <dbReference type="Proteomes" id="UP001221142"/>
    </source>
</evidence>
<keyword evidence="2" id="KW-1185">Reference proteome</keyword>
<organism evidence="1 2">
    <name type="scientific">Roridomyces roridus</name>
    <dbReference type="NCBI Taxonomy" id="1738132"/>
    <lineage>
        <taxon>Eukaryota</taxon>
        <taxon>Fungi</taxon>
        <taxon>Dikarya</taxon>
        <taxon>Basidiomycota</taxon>
        <taxon>Agaricomycotina</taxon>
        <taxon>Agaricomycetes</taxon>
        <taxon>Agaricomycetidae</taxon>
        <taxon>Agaricales</taxon>
        <taxon>Marasmiineae</taxon>
        <taxon>Mycenaceae</taxon>
        <taxon>Roridomyces</taxon>
    </lineage>
</organism>
<accession>A0AAD7C0P9</accession>
<comment type="caution">
    <text evidence="1">The sequence shown here is derived from an EMBL/GenBank/DDBJ whole genome shotgun (WGS) entry which is preliminary data.</text>
</comment>
<dbReference type="AlphaFoldDB" id="A0AAD7C0P9"/>
<reference evidence="1" key="1">
    <citation type="submission" date="2023-03" db="EMBL/GenBank/DDBJ databases">
        <title>Massive genome expansion in bonnet fungi (Mycena s.s.) driven by repeated elements and novel gene families across ecological guilds.</title>
        <authorList>
            <consortium name="Lawrence Berkeley National Laboratory"/>
            <person name="Harder C.B."/>
            <person name="Miyauchi S."/>
            <person name="Viragh M."/>
            <person name="Kuo A."/>
            <person name="Thoen E."/>
            <person name="Andreopoulos B."/>
            <person name="Lu D."/>
            <person name="Skrede I."/>
            <person name="Drula E."/>
            <person name="Henrissat B."/>
            <person name="Morin E."/>
            <person name="Kohler A."/>
            <person name="Barry K."/>
            <person name="LaButti K."/>
            <person name="Morin E."/>
            <person name="Salamov A."/>
            <person name="Lipzen A."/>
            <person name="Mereny Z."/>
            <person name="Hegedus B."/>
            <person name="Baldrian P."/>
            <person name="Stursova M."/>
            <person name="Weitz H."/>
            <person name="Taylor A."/>
            <person name="Grigoriev I.V."/>
            <person name="Nagy L.G."/>
            <person name="Martin F."/>
            <person name="Kauserud H."/>
        </authorList>
    </citation>
    <scope>NUCLEOTIDE SEQUENCE</scope>
    <source>
        <strain evidence="1">9284</strain>
    </source>
</reference>
<proteinExistence type="predicted"/>
<gene>
    <name evidence="1" type="ORF">FB45DRAFT_1137933</name>
</gene>
<protein>
    <submittedName>
        <fullName evidence="1">Uncharacterized protein</fullName>
    </submittedName>
</protein>
<name>A0AAD7C0P9_9AGAR</name>
<dbReference type="InterPro" id="IPR032675">
    <property type="entry name" value="LRR_dom_sf"/>
</dbReference>
<dbReference type="Proteomes" id="UP001221142">
    <property type="component" value="Unassembled WGS sequence"/>
</dbReference>